<organism evidence="8 9">
    <name type="scientific">Rhizophagus irregularis (strain DAOM 197198w)</name>
    <name type="common">Glomus intraradices</name>
    <dbReference type="NCBI Taxonomy" id="1432141"/>
    <lineage>
        <taxon>Eukaryota</taxon>
        <taxon>Fungi</taxon>
        <taxon>Fungi incertae sedis</taxon>
        <taxon>Mucoromycota</taxon>
        <taxon>Glomeromycotina</taxon>
        <taxon>Glomeromycetes</taxon>
        <taxon>Glomerales</taxon>
        <taxon>Glomeraceae</taxon>
        <taxon>Rhizophagus</taxon>
    </lineage>
</organism>
<dbReference type="Gene3D" id="3.90.650.10">
    <property type="entry name" value="PurM-like C-terminal domain"/>
    <property type="match status" value="1"/>
</dbReference>
<evidence type="ECO:0000256" key="5">
    <source>
        <dbReference type="ARBA" id="ARBA00022840"/>
    </source>
</evidence>
<proteinExistence type="inferred from homology"/>
<comment type="caution">
    <text evidence="8">The sequence shown here is derived from an EMBL/GenBank/DDBJ whole genome shotgun (WGS) entry which is preliminary data.</text>
</comment>
<dbReference type="GO" id="GO:0004637">
    <property type="term" value="F:phosphoribosylamine-glycine ligase activity"/>
    <property type="evidence" value="ECO:0007669"/>
    <property type="project" value="TreeGrafter"/>
</dbReference>
<dbReference type="GO" id="GO:0006189">
    <property type="term" value="P:'de novo' IMP biosynthetic process"/>
    <property type="evidence" value="ECO:0007669"/>
    <property type="project" value="UniProtKB-UniPathway"/>
</dbReference>
<dbReference type="OMA" id="MTDYICV"/>
<dbReference type="InterPro" id="IPR016188">
    <property type="entry name" value="PurM-like_N"/>
</dbReference>
<keyword evidence="4" id="KW-0547">Nucleotide-binding</keyword>
<evidence type="ECO:0000313" key="9">
    <source>
        <dbReference type="Proteomes" id="UP000022910"/>
    </source>
</evidence>
<keyword evidence="9" id="KW-1185">Reference proteome</keyword>
<dbReference type="Pfam" id="PF02769">
    <property type="entry name" value="AIRS_C"/>
    <property type="match status" value="1"/>
</dbReference>
<evidence type="ECO:0000259" key="6">
    <source>
        <dbReference type="Pfam" id="PF00586"/>
    </source>
</evidence>
<name>A0A015JT55_RHIIW</name>
<evidence type="ECO:0000259" key="7">
    <source>
        <dbReference type="Pfam" id="PF02769"/>
    </source>
</evidence>
<evidence type="ECO:0000256" key="1">
    <source>
        <dbReference type="ARBA" id="ARBA00004686"/>
    </source>
</evidence>
<feature type="domain" description="PurM-like C-terminal" evidence="7">
    <location>
        <begin position="196"/>
        <end position="306"/>
    </location>
</feature>
<dbReference type="Proteomes" id="UP000022910">
    <property type="component" value="Unassembled WGS sequence"/>
</dbReference>
<dbReference type="PANTHER" id="PTHR10520">
    <property type="entry name" value="TRIFUNCTIONAL PURINE BIOSYNTHETIC PROTEIN ADENOSINE-3-RELATED"/>
    <property type="match status" value="1"/>
</dbReference>
<dbReference type="PANTHER" id="PTHR10520:SF12">
    <property type="entry name" value="TRIFUNCTIONAL PURINE BIOSYNTHETIC PROTEIN ADENOSINE-3"/>
    <property type="match status" value="1"/>
</dbReference>
<protein>
    <recommendedName>
        <fullName evidence="2">phosphoribosylformylglycinamidine cyclo-ligase</fullName>
        <ecNumber evidence="2">6.3.3.1</ecNumber>
    </recommendedName>
</protein>
<evidence type="ECO:0000256" key="4">
    <source>
        <dbReference type="ARBA" id="ARBA00022741"/>
    </source>
</evidence>
<dbReference type="GO" id="GO:0005524">
    <property type="term" value="F:ATP binding"/>
    <property type="evidence" value="ECO:0007669"/>
    <property type="project" value="UniProtKB-KW"/>
</dbReference>
<evidence type="ECO:0000313" key="8">
    <source>
        <dbReference type="EMBL" id="EXX50301.1"/>
    </source>
</evidence>
<reference evidence="8 9" key="1">
    <citation type="submission" date="2014-02" db="EMBL/GenBank/DDBJ databases">
        <title>Single nucleus genome sequencing reveals high similarity among nuclei of an endomycorrhizal fungus.</title>
        <authorList>
            <person name="Lin K."/>
            <person name="Geurts R."/>
            <person name="Zhang Z."/>
            <person name="Limpens E."/>
            <person name="Saunders D.G."/>
            <person name="Mu D."/>
            <person name="Pang E."/>
            <person name="Cao H."/>
            <person name="Cha H."/>
            <person name="Lin T."/>
            <person name="Zhou Q."/>
            <person name="Shang Y."/>
            <person name="Li Y."/>
            <person name="Ivanov S."/>
            <person name="Sharma T."/>
            <person name="Velzen R.V."/>
            <person name="Ruijter N.D."/>
            <person name="Aanen D.K."/>
            <person name="Win J."/>
            <person name="Kamoun S."/>
            <person name="Bisseling T."/>
            <person name="Huang S."/>
        </authorList>
    </citation>
    <scope>NUCLEOTIDE SEQUENCE [LARGE SCALE GENOMIC DNA]</scope>
    <source>
        <strain evidence="9">DAOM197198w</strain>
    </source>
</reference>
<evidence type="ECO:0000256" key="2">
    <source>
        <dbReference type="ARBA" id="ARBA00013047"/>
    </source>
</evidence>
<sequence>MYFRKDIAHRAFAYLSQQPAKDNVMTYASAGVSIDSGNLLVKNIKSYVKSTQRPGSDCEIGGFGGLFDLKAAGFNDPILVSTTDGVGTKLKIAQAMNLHDTIGIDLVAMNVNDLIVQGAEPLLFLDYYACGKLEVEVAQNVVKGIADGCLESGCALIGGETSEMPGVYNNGEYDLAGFATGAVERKNVLPRISDIKVDDVLIGITSSGLHSNGFSLVRKIINKYNLEYKSPCPWDSTISLGESLLTPTKIYVKQLLPVVKEGLVKAMAHITGGGFIDNIPRILPKDLGVSIDSNVWELPKVFKWLKENGNIPSGKISAFEIFN</sequence>
<keyword evidence="5" id="KW-0067">ATP-binding</keyword>
<dbReference type="SUPFAM" id="SSF56042">
    <property type="entry name" value="PurM C-terminal domain-like"/>
    <property type="match status" value="1"/>
</dbReference>
<dbReference type="HAMAP" id="MF_00741">
    <property type="entry name" value="AIRS"/>
    <property type="match status" value="1"/>
</dbReference>
<dbReference type="GO" id="GO:0005829">
    <property type="term" value="C:cytosol"/>
    <property type="evidence" value="ECO:0007669"/>
    <property type="project" value="TreeGrafter"/>
</dbReference>
<feature type="domain" description="PurM-like N-terminal" evidence="6">
    <location>
        <begin position="78"/>
        <end position="183"/>
    </location>
</feature>
<accession>A0A015JT55</accession>
<evidence type="ECO:0000256" key="3">
    <source>
        <dbReference type="ARBA" id="ARBA00022598"/>
    </source>
</evidence>
<dbReference type="EC" id="6.3.3.1" evidence="2"/>
<dbReference type="GO" id="GO:0046084">
    <property type="term" value="P:adenine biosynthetic process"/>
    <property type="evidence" value="ECO:0007669"/>
    <property type="project" value="TreeGrafter"/>
</dbReference>
<comment type="pathway">
    <text evidence="1">Purine metabolism; IMP biosynthesis via de novo pathway; 5-amino-1-(5-phospho-D-ribosyl)imidazole from N(2)-formyl-N(1)-(5-phospho-D-ribosyl)glycinamide: step 2/2.</text>
</comment>
<dbReference type="STRING" id="1432141.A0A015JT55"/>
<gene>
    <name evidence="8" type="ORF">RirG_272150</name>
</gene>
<dbReference type="AlphaFoldDB" id="A0A015JT55"/>
<dbReference type="Pfam" id="PF00586">
    <property type="entry name" value="AIRS"/>
    <property type="match status" value="1"/>
</dbReference>
<dbReference type="HOGENOM" id="CLU_047116_0_0_1"/>
<dbReference type="OrthoDB" id="2018833at2759"/>
<dbReference type="SUPFAM" id="SSF55326">
    <property type="entry name" value="PurM N-terminal domain-like"/>
    <property type="match status" value="1"/>
</dbReference>
<dbReference type="InterPro" id="IPR036921">
    <property type="entry name" value="PurM-like_N_sf"/>
</dbReference>
<keyword evidence="3" id="KW-0436">Ligase</keyword>
<dbReference type="EMBL" id="JEMT01030021">
    <property type="protein sequence ID" value="EXX50301.1"/>
    <property type="molecule type" value="Genomic_DNA"/>
</dbReference>
<dbReference type="Gene3D" id="3.30.1330.10">
    <property type="entry name" value="PurM-like, N-terminal domain"/>
    <property type="match status" value="1"/>
</dbReference>
<dbReference type="InterPro" id="IPR004733">
    <property type="entry name" value="PurM_cligase"/>
</dbReference>
<dbReference type="CDD" id="cd02196">
    <property type="entry name" value="PurM"/>
    <property type="match status" value="1"/>
</dbReference>
<dbReference type="UniPathway" id="UPA00074">
    <property type="reaction ID" value="UER00129"/>
</dbReference>
<dbReference type="NCBIfam" id="TIGR00878">
    <property type="entry name" value="purM"/>
    <property type="match status" value="1"/>
</dbReference>
<dbReference type="GO" id="GO:0004641">
    <property type="term" value="F:phosphoribosylformylglycinamidine cyclo-ligase activity"/>
    <property type="evidence" value="ECO:0007669"/>
    <property type="project" value="UniProtKB-EC"/>
</dbReference>
<dbReference type="InterPro" id="IPR036676">
    <property type="entry name" value="PurM-like_C_sf"/>
</dbReference>
<dbReference type="FunFam" id="3.30.1330.10:FF:000001">
    <property type="entry name" value="Phosphoribosylformylglycinamidine cyclo-ligase"/>
    <property type="match status" value="1"/>
</dbReference>
<dbReference type="InterPro" id="IPR010918">
    <property type="entry name" value="PurM-like_C_dom"/>
</dbReference>